<evidence type="ECO:0000256" key="7">
    <source>
        <dbReference type="ARBA" id="ARBA00023150"/>
    </source>
</evidence>
<comment type="subcellular location">
    <subcellularLocation>
        <location evidence="8">Cytoplasm</location>
    </subcellularLocation>
</comment>
<evidence type="ECO:0000256" key="5">
    <source>
        <dbReference type="ARBA" id="ARBA00022842"/>
    </source>
</evidence>
<keyword evidence="1 8" id="KW-0963">Cytoplasm</keyword>
<dbReference type="HAMAP" id="MF_00316">
    <property type="entry name" value="MobA"/>
    <property type="match status" value="1"/>
</dbReference>
<organism evidence="10 11">
    <name type="scientific">Allorhizobium terrae</name>
    <dbReference type="NCBI Taxonomy" id="1848972"/>
    <lineage>
        <taxon>Bacteria</taxon>
        <taxon>Pseudomonadati</taxon>
        <taxon>Pseudomonadota</taxon>
        <taxon>Alphaproteobacteria</taxon>
        <taxon>Hyphomicrobiales</taxon>
        <taxon>Rhizobiaceae</taxon>
        <taxon>Rhizobium/Agrobacterium group</taxon>
        <taxon>Allorhizobium</taxon>
    </lineage>
</organism>
<protein>
    <recommendedName>
        <fullName evidence="8">Molybdenum cofactor guanylyltransferase</fullName>
        <shortName evidence="8">MoCo guanylyltransferase</shortName>
        <ecNumber evidence="8">2.7.7.77</ecNumber>
    </recommendedName>
    <alternativeName>
        <fullName evidence="8">GTP:molybdopterin guanylyltransferase</fullName>
    </alternativeName>
    <alternativeName>
        <fullName evidence="8">Mo-MPT guanylyltransferase</fullName>
    </alternativeName>
    <alternativeName>
        <fullName evidence="8">Molybdopterin guanylyltransferase</fullName>
    </alternativeName>
    <alternativeName>
        <fullName evidence="8">Molybdopterin-guanine dinucleotide synthase</fullName>
        <shortName evidence="8">MGD synthase</shortName>
    </alternativeName>
</protein>
<dbReference type="Gene3D" id="3.90.550.10">
    <property type="entry name" value="Spore Coat Polysaccharide Biosynthesis Protein SpsA, Chain A"/>
    <property type="match status" value="1"/>
</dbReference>
<dbReference type="CDD" id="cd02503">
    <property type="entry name" value="MobA"/>
    <property type="match status" value="1"/>
</dbReference>
<keyword evidence="4 8" id="KW-0547">Nucleotide-binding</keyword>
<comment type="subunit">
    <text evidence="8">Monomer.</text>
</comment>
<keyword evidence="11" id="KW-1185">Reference proteome</keyword>
<proteinExistence type="inferred from homology"/>
<accession>A0A4S4A1D5</accession>
<evidence type="ECO:0000313" key="10">
    <source>
        <dbReference type="EMBL" id="THF52147.1"/>
    </source>
</evidence>
<comment type="domain">
    <text evidence="8">The N-terminal domain determines nucleotide recognition and specific binding, while the C-terminal domain determines the specific binding to the target protein.</text>
</comment>
<keyword evidence="5 8" id="KW-0460">Magnesium</keyword>
<gene>
    <name evidence="8 10" type="primary">mobA</name>
    <name evidence="10" type="ORF">E6C51_04825</name>
</gene>
<evidence type="ECO:0000256" key="8">
    <source>
        <dbReference type="HAMAP-Rule" id="MF_00316"/>
    </source>
</evidence>
<comment type="catalytic activity">
    <reaction evidence="8">
        <text>Mo-molybdopterin + GTP + H(+) = Mo-molybdopterin guanine dinucleotide + diphosphate</text>
        <dbReference type="Rhea" id="RHEA:34243"/>
        <dbReference type="ChEBI" id="CHEBI:15378"/>
        <dbReference type="ChEBI" id="CHEBI:33019"/>
        <dbReference type="ChEBI" id="CHEBI:37565"/>
        <dbReference type="ChEBI" id="CHEBI:71302"/>
        <dbReference type="ChEBI" id="CHEBI:71310"/>
        <dbReference type="EC" id="2.7.7.77"/>
    </reaction>
</comment>
<evidence type="ECO:0000313" key="11">
    <source>
        <dbReference type="Proteomes" id="UP000310754"/>
    </source>
</evidence>
<keyword evidence="7 8" id="KW-0501">Molybdenum cofactor biosynthesis</keyword>
<feature type="binding site" evidence="8">
    <location>
        <begin position="16"/>
        <end position="18"/>
    </location>
    <ligand>
        <name>GTP</name>
        <dbReference type="ChEBI" id="CHEBI:37565"/>
    </ligand>
</feature>
<keyword evidence="3 8" id="KW-0479">Metal-binding</keyword>
<dbReference type="GO" id="GO:0046872">
    <property type="term" value="F:metal ion binding"/>
    <property type="evidence" value="ECO:0007669"/>
    <property type="project" value="UniProtKB-KW"/>
</dbReference>
<feature type="domain" description="MobA-like NTP transferase" evidence="9">
    <location>
        <begin position="13"/>
        <end position="163"/>
    </location>
</feature>
<keyword evidence="6 8" id="KW-0342">GTP-binding</keyword>
<dbReference type="InterPro" id="IPR025877">
    <property type="entry name" value="MobA-like_NTP_Trfase"/>
</dbReference>
<comment type="function">
    <text evidence="8">Transfers a GMP moiety from GTP to Mo-molybdopterin (Mo-MPT) cofactor (Moco or molybdenum cofactor) to form Mo-molybdopterin guanine dinucleotide (Mo-MGD) cofactor.</text>
</comment>
<name>A0A4S4A1D5_9HYPH</name>
<evidence type="ECO:0000256" key="2">
    <source>
        <dbReference type="ARBA" id="ARBA00022679"/>
    </source>
</evidence>
<dbReference type="Pfam" id="PF12804">
    <property type="entry name" value="NTP_transf_3"/>
    <property type="match status" value="1"/>
</dbReference>
<comment type="caution">
    <text evidence="10">The sequence shown here is derived from an EMBL/GenBank/DDBJ whole genome shotgun (WGS) entry which is preliminary data.</text>
</comment>
<feature type="binding site" evidence="8">
    <location>
        <position position="104"/>
    </location>
    <ligand>
        <name>GTP</name>
        <dbReference type="ChEBI" id="CHEBI:37565"/>
    </ligand>
</feature>
<sequence>MMTGRSRSHTLPGVVLAGGLSRRMGQSKGAALLAGKPMLDHIIARLLPQVCTLAINSSHLSHPDFPTIADSVADQPGPLAGIARAMQFAQKVPDASHVLTVPVDTPFLPHDLATTLLDALPGKETVVLARSNGRAHPVIGLWPVTLAEEITLWLKNPQNRKLMVFLQTLNVVSVDFDAIETAIGPLDPFFNVNTPDDLAQAEHYLKALQS</sequence>
<evidence type="ECO:0000256" key="3">
    <source>
        <dbReference type="ARBA" id="ARBA00022723"/>
    </source>
</evidence>
<keyword evidence="2 8" id="KW-0808">Transferase</keyword>
<dbReference type="GO" id="GO:1902758">
    <property type="term" value="P:bis(molybdopterin guanine dinucleotide)molybdenum biosynthetic process"/>
    <property type="evidence" value="ECO:0007669"/>
    <property type="project" value="TreeGrafter"/>
</dbReference>
<comment type="similarity">
    <text evidence="8">Belongs to the MobA family.</text>
</comment>
<dbReference type="PANTHER" id="PTHR19136">
    <property type="entry name" value="MOLYBDENUM COFACTOR GUANYLYLTRANSFERASE"/>
    <property type="match status" value="1"/>
</dbReference>
<evidence type="ECO:0000256" key="1">
    <source>
        <dbReference type="ARBA" id="ARBA00022490"/>
    </source>
</evidence>
<dbReference type="AlphaFoldDB" id="A0A4S4A1D5"/>
<evidence type="ECO:0000256" key="4">
    <source>
        <dbReference type="ARBA" id="ARBA00022741"/>
    </source>
</evidence>
<feature type="binding site" evidence="8">
    <location>
        <position position="104"/>
    </location>
    <ligand>
        <name>Mg(2+)</name>
        <dbReference type="ChEBI" id="CHEBI:18420"/>
    </ligand>
</feature>
<dbReference type="GO" id="GO:0061603">
    <property type="term" value="F:molybdenum cofactor guanylyltransferase activity"/>
    <property type="evidence" value="ECO:0007669"/>
    <property type="project" value="UniProtKB-EC"/>
</dbReference>
<dbReference type="SUPFAM" id="SSF53448">
    <property type="entry name" value="Nucleotide-diphospho-sugar transferases"/>
    <property type="match status" value="1"/>
</dbReference>
<dbReference type="InterPro" id="IPR013482">
    <property type="entry name" value="Molybde_CF_guanTrfase"/>
</dbReference>
<evidence type="ECO:0000259" key="9">
    <source>
        <dbReference type="Pfam" id="PF12804"/>
    </source>
</evidence>
<reference evidence="10 11" key="1">
    <citation type="submission" date="2019-04" db="EMBL/GenBank/DDBJ databases">
        <title>Rhizobium terrae sp. nov., isolated from a paddy soil.</title>
        <authorList>
            <person name="Lin S.-Y."/>
            <person name="Hameed A."/>
            <person name="Huang H.-I."/>
            <person name="Young C.-C."/>
        </authorList>
    </citation>
    <scope>NUCLEOTIDE SEQUENCE [LARGE SCALE GENOMIC DNA]</scope>
    <source>
        <strain evidence="10 11">CC-HIH110</strain>
    </source>
</reference>
<keyword evidence="10" id="KW-0548">Nucleotidyltransferase</keyword>
<dbReference type="EMBL" id="SSOA01000002">
    <property type="protein sequence ID" value="THF52147.1"/>
    <property type="molecule type" value="Genomic_DNA"/>
</dbReference>
<dbReference type="GO" id="GO:0005525">
    <property type="term" value="F:GTP binding"/>
    <property type="evidence" value="ECO:0007669"/>
    <property type="project" value="UniProtKB-UniRule"/>
</dbReference>
<dbReference type="EC" id="2.7.7.77" evidence="8"/>
<dbReference type="Proteomes" id="UP000310754">
    <property type="component" value="Unassembled WGS sequence"/>
</dbReference>
<evidence type="ECO:0000256" key="6">
    <source>
        <dbReference type="ARBA" id="ARBA00023134"/>
    </source>
</evidence>
<dbReference type="GO" id="GO:0005737">
    <property type="term" value="C:cytoplasm"/>
    <property type="evidence" value="ECO:0007669"/>
    <property type="project" value="UniProtKB-SubCell"/>
</dbReference>
<dbReference type="NCBIfam" id="TIGR02665">
    <property type="entry name" value="molyb_mobA"/>
    <property type="match status" value="1"/>
</dbReference>
<feature type="binding site" evidence="8">
    <location>
        <position position="70"/>
    </location>
    <ligand>
        <name>GTP</name>
        <dbReference type="ChEBI" id="CHEBI:37565"/>
    </ligand>
</feature>
<dbReference type="InterPro" id="IPR029044">
    <property type="entry name" value="Nucleotide-diphossugar_trans"/>
</dbReference>
<dbReference type="RefSeq" id="WP_190235226.1">
    <property type="nucleotide sequence ID" value="NZ_SSOA01000002.1"/>
</dbReference>
<feature type="binding site" evidence="8">
    <location>
        <position position="56"/>
    </location>
    <ligand>
        <name>GTP</name>
        <dbReference type="ChEBI" id="CHEBI:37565"/>
    </ligand>
</feature>
<feature type="binding site" evidence="8">
    <location>
        <position position="28"/>
    </location>
    <ligand>
        <name>GTP</name>
        <dbReference type="ChEBI" id="CHEBI:37565"/>
    </ligand>
</feature>
<dbReference type="PANTHER" id="PTHR19136:SF81">
    <property type="entry name" value="MOLYBDENUM COFACTOR GUANYLYLTRANSFERASE"/>
    <property type="match status" value="1"/>
</dbReference>
<comment type="cofactor">
    <cofactor evidence="8">
        <name>Mg(2+)</name>
        <dbReference type="ChEBI" id="CHEBI:18420"/>
    </cofactor>
</comment>